<accession>A0A2P5FT56</accession>
<keyword evidence="3" id="KW-1185">Reference proteome</keyword>
<protein>
    <submittedName>
        <fullName evidence="2">WPP domain-associated protein</fullName>
    </submittedName>
</protein>
<dbReference type="InterPro" id="IPR037490">
    <property type="entry name" value="WAP"/>
</dbReference>
<dbReference type="PANTHER" id="PTHR33883">
    <property type="entry name" value="WPP DOMAIN-ASSOCIATED PROTEIN"/>
    <property type="match status" value="1"/>
</dbReference>
<name>A0A2P5FT56_TREOI</name>
<feature type="coiled-coil region" evidence="1">
    <location>
        <begin position="439"/>
        <end position="508"/>
    </location>
</feature>
<feature type="coiled-coil region" evidence="1">
    <location>
        <begin position="361"/>
        <end position="388"/>
    </location>
</feature>
<feature type="coiled-coil region" evidence="1">
    <location>
        <begin position="628"/>
        <end position="673"/>
    </location>
</feature>
<dbReference type="STRING" id="63057.A0A2P5FT56"/>
<feature type="coiled-coil region" evidence="1">
    <location>
        <begin position="709"/>
        <end position="736"/>
    </location>
</feature>
<dbReference type="FunCoup" id="A0A2P5FT56">
    <property type="interactions" value="452"/>
</dbReference>
<gene>
    <name evidence="2" type="ORF">TorRG33x02_031710</name>
</gene>
<evidence type="ECO:0000313" key="3">
    <source>
        <dbReference type="Proteomes" id="UP000237000"/>
    </source>
</evidence>
<dbReference type="EMBL" id="JXTC01000010">
    <property type="protein sequence ID" value="POO00988.1"/>
    <property type="molecule type" value="Genomic_DNA"/>
</dbReference>
<dbReference type="AlphaFoldDB" id="A0A2P5FT56"/>
<sequence length="885" mass="100987">MEVVNSRVEASCDDLMQTNDDVRESENLDVEILADWDSYWQDINDRLTVSRMVSDSVIKGMVTAVTQEAAEKIAQKELEVAGLKEMLHVYRVAMDEKETVGSLAMEHESKGTTERVRCSFSEAVTGHDRMKENLGSFRNAGREQLMKLKKEINQIRGCSSIKRIGSNSELGLGGILHENSSERWCDVDKTLDSLKTTLETVYKGAEDLVHLSKTSLQEWKQEQEFQAEIDALVMGNCIRSLEQEFEETLWDRISGDKGISFYGRMKEFSSIREELDVISKSLFISEAGHLISHGSLEGEAWSNGKMNDAFHHRVLSNHVTPSHSVSEENGKLDELQASKSENSVPGRLKHMSKDELVAYYNNEMTKMKRNHESKVQEMTEDYFSLKREYLKEKGSSSLLKKDKEFDMLRKKIPEVILKLEGILAENEKLPVFSSNAESLSSLKDRMEIILAENRQLRESLTDKKKEVKRLSRQVSDAAERMGKHSLSEAKLLNTIRFLKSAIEDLRIEASIGADVFSCLLKEITDEMKCIVEGSLVEYNVMRELYESVINEVSHNAQRSSQCIIEDSDVLPIIMQGLSEIIFRESWKEAKDKLSMLNMKYIDENEVRVSLEKKVLEKEKTLEIEVAEKERLKLDILALVEEKEKLAQDAATALQSEKERFQSATEELEYLRLKICQQQTLISKSSNESDAMKGDLAAALKEIELYKVDICKLNKELELASEELREANEERSTLLAVTQEKQNAMSLREANEREVRKQMESIAIIVNGLSKAAADFEHKVTEDISKNYLRLKNVSSQSRLLIQKANILRRTGLLYKQRLDRRCSDLQKAEAEVDLLGDEVDTLLSLLEKIYIALDHYSPILQHYPGIIEILKLVKRELSGESTRPV</sequence>
<organism evidence="2 3">
    <name type="scientific">Trema orientale</name>
    <name type="common">Charcoal tree</name>
    <name type="synonym">Celtis orientalis</name>
    <dbReference type="NCBI Taxonomy" id="63057"/>
    <lineage>
        <taxon>Eukaryota</taxon>
        <taxon>Viridiplantae</taxon>
        <taxon>Streptophyta</taxon>
        <taxon>Embryophyta</taxon>
        <taxon>Tracheophyta</taxon>
        <taxon>Spermatophyta</taxon>
        <taxon>Magnoliopsida</taxon>
        <taxon>eudicotyledons</taxon>
        <taxon>Gunneridae</taxon>
        <taxon>Pentapetalae</taxon>
        <taxon>rosids</taxon>
        <taxon>fabids</taxon>
        <taxon>Rosales</taxon>
        <taxon>Cannabaceae</taxon>
        <taxon>Trema</taxon>
    </lineage>
</organism>
<reference evidence="3" key="1">
    <citation type="submission" date="2016-06" db="EMBL/GenBank/DDBJ databases">
        <title>Parallel loss of symbiosis genes in relatives of nitrogen-fixing non-legume Parasponia.</title>
        <authorList>
            <person name="Van Velzen R."/>
            <person name="Holmer R."/>
            <person name="Bu F."/>
            <person name="Rutten L."/>
            <person name="Van Zeijl A."/>
            <person name="Liu W."/>
            <person name="Santuari L."/>
            <person name="Cao Q."/>
            <person name="Sharma T."/>
            <person name="Shen D."/>
            <person name="Roswanjaya Y."/>
            <person name="Wardhani T."/>
            <person name="Kalhor M.S."/>
            <person name="Jansen J."/>
            <person name="Van den Hoogen J."/>
            <person name="Gungor B."/>
            <person name="Hartog M."/>
            <person name="Hontelez J."/>
            <person name="Verver J."/>
            <person name="Yang W.-C."/>
            <person name="Schijlen E."/>
            <person name="Repin R."/>
            <person name="Schilthuizen M."/>
            <person name="Schranz E."/>
            <person name="Heidstra R."/>
            <person name="Miyata K."/>
            <person name="Fedorova E."/>
            <person name="Kohlen W."/>
            <person name="Bisseling T."/>
            <person name="Smit S."/>
            <person name="Geurts R."/>
        </authorList>
    </citation>
    <scope>NUCLEOTIDE SEQUENCE [LARGE SCALE GENOMIC DNA]</scope>
    <source>
        <strain evidence="3">cv. RG33-2</strain>
    </source>
</reference>
<comment type="caution">
    <text evidence="2">The sequence shown here is derived from an EMBL/GenBank/DDBJ whole genome shotgun (WGS) entry which is preliminary data.</text>
</comment>
<evidence type="ECO:0000313" key="2">
    <source>
        <dbReference type="EMBL" id="POO00988.1"/>
    </source>
</evidence>
<proteinExistence type="predicted"/>
<dbReference type="PANTHER" id="PTHR33883:SF10">
    <property type="entry name" value="WPP DOMAIN-ASSOCIATED PROTEIN"/>
    <property type="match status" value="1"/>
</dbReference>
<evidence type="ECO:0000256" key="1">
    <source>
        <dbReference type="SAM" id="Coils"/>
    </source>
</evidence>
<keyword evidence="1" id="KW-0175">Coiled coil</keyword>
<dbReference type="InParanoid" id="A0A2P5FT56"/>
<dbReference type="OrthoDB" id="619142at2759"/>
<dbReference type="Proteomes" id="UP000237000">
    <property type="component" value="Unassembled WGS sequence"/>
</dbReference>